<keyword evidence="5" id="KW-1185">Reference proteome</keyword>
<dbReference type="Gene3D" id="1.20.1270.50">
    <property type="entry name" value="Glycoside hydrolase family 38, central domain"/>
    <property type="match status" value="1"/>
</dbReference>
<dbReference type="Proteomes" id="UP001153148">
    <property type="component" value="Unassembled WGS sequence"/>
</dbReference>
<dbReference type="EMBL" id="CAJPIN010049871">
    <property type="protein sequence ID" value="CAG2066048.1"/>
    <property type="molecule type" value="Genomic_DNA"/>
</dbReference>
<evidence type="ECO:0000256" key="1">
    <source>
        <dbReference type="ARBA" id="ARBA00022801"/>
    </source>
</evidence>
<dbReference type="InterPro" id="IPR000602">
    <property type="entry name" value="Glyco_hydro_38_N"/>
</dbReference>
<sequence>MNCASDVTIFPPTPFYRTRSFLAQRCRVVTYPTARAAPSFVVRELVRHWDRLALVPPLAWDEQTLPCFTSIRSSADLFTGVHYNHYSNPSGFCFDINCGDDPFIDNKRSPDYNVDEKVQQFILFVNNQLKAYTTDNIILTMGDDFNYQNAHMNFKNMDKLIGYVNALQANGSNINVFYSTPSCYLKALHDANQTWSVKEDDFFPYASEPYSYWTGYFTSRPTQKRFERTGNNLLQVN</sequence>
<name>A0ABN7PE28_TIMPD</name>
<protein>
    <recommendedName>
        <fullName evidence="3">Glycoside hydrolase family 38 N-terminal domain-containing protein</fullName>
    </recommendedName>
</protein>
<dbReference type="Pfam" id="PF01074">
    <property type="entry name" value="Glyco_hydro_38N"/>
    <property type="match status" value="1"/>
</dbReference>
<dbReference type="InterPro" id="IPR037094">
    <property type="entry name" value="Glyco_hydro_38_cen_sf"/>
</dbReference>
<dbReference type="InterPro" id="IPR028995">
    <property type="entry name" value="Glyco_hydro_57/38_cen_sf"/>
</dbReference>
<keyword evidence="2" id="KW-0326">Glycosidase</keyword>
<dbReference type="SUPFAM" id="SSF88688">
    <property type="entry name" value="Families 57/38 glycoside transferase middle domain"/>
    <property type="match status" value="1"/>
</dbReference>
<gene>
    <name evidence="4" type="ORF">TPAB3V08_LOCUS12991</name>
</gene>
<reference evidence="4" key="1">
    <citation type="submission" date="2021-03" db="EMBL/GenBank/DDBJ databases">
        <authorList>
            <person name="Tran Van P."/>
        </authorList>
    </citation>
    <scope>NUCLEOTIDE SEQUENCE</scope>
</reference>
<dbReference type="InterPro" id="IPR027291">
    <property type="entry name" value="Glyco_hydro_38_N_sf"/>
</dbReference>
<organism evidence="4 5">
    <name type="scientific">Timema podura</name>
    <name type="common">Walking stick</name>
    <dbReference type="NCBI Taxonomy" id="61482"/>
    <lineage>
        <taxon>Eukaryota</taxon>
        <taxon>Metazoa</taxon>
        <taxon>Ecdysozoa</taxon>
        <taxon>Arthropoda</taxon>
        <taxon>Hexapoda</taxon>
        <taxon>Insecta</taxon>
        <taxon>Pterygota</taxon>
        <taxon>Neoptera</taxon>
        <taxon>Polyneoptera</taxon>
        <taxon>Phasmatodea</taxon>
        <taxon>Timematodea</taxon>
        <taxon>Timematoidea</taxon>
        <taxon>Timematidae</taxon>
        <taxon>Timema</taxon>
    </lineage>
</organism>
<keyword evidence="1" id="KW-0378">Hydrolase</keyword>
<comment type="caution">
    <text evidence="4">The sequence shown here is derived from an EMBL/GenBank/DDBJ whole genome shotgun (WGS) entry which is preliminary data.</text>
</comment>
<dbReference type="SUPFAM" id="SSF88713">
    <property type="entry name" value="Glycoside hydrolase/deacetylase"/>
    <property type="match status" value="1"/>
</dbReference>
<evidence type="ECO:0000313" key="5">
    <source>
        <dbReference type="Proteomes" id="UP001153148"/>
    </source>
</evidence>
<dbReference type="PANTHER" id="PTHR11607">
    <property type="entry name" value="ALPHA-MANNOSIDASE"/>
    <property type="match status" value="1"/>
</dbReference>
<dbReference type="Gene3D" id="3.20.110.10">
    <property type="entry name" value="Glycoside hydrolase 38, N terminal domain"/>
    <property type="match status" value="1"/>
</dbReference>
<feature type="domain" description="Glycoside hydrolase family 38 N-terminal" evidence="3">
    <location>
        <begin position="74"/>
        <end position="206"/>
    </location>
</feature>
<proteinExistence type="predicted"/>
<dbReference type="PANTHER" id="PTHR11607:SF3">
    <property type="entry name" value="LYSOSOMAL ALPHA-MANNOSIDASE"/>
    <property type="match status" value="1"/>
</dbReference>
<evidence type="ECO:0000259" key="3">
    <source>
        <dbReference type="Pfam" id="PF01074"/>
    </source>
</evidence>
<accession>A0ABN7PE28</accession>
<evidence type="ECO:0000256" key="2">
    <source>
        <dbReference type="ARBA" id="ARBA00023295"/>
    </source>
</evidence>
<dbReference type="InterPro" id="IPR011330">
    <property type="entry name" value="Glyco_hydro/deAcase_b/a-brl"/>
</dbReference>
<evidence type="ECO:0000313" key="4">
    <source>
        <dbReference type="EMBL" id="CAG2066048.1"/>
    </source>
</evidence>
<dbReference type="InterPro" id="IPR050843">
    <property type="entry name" value="Glycosyl_Hydrlase_38"/>
</dbReference>